<feature type="transmembrane region" description="Helical" evidence="1">
    <location>
        <begin position="249"/>
        <end position="268"/>
    </location>
</feature>
<sequence>MSAPNTLPKNILSKPLYYILLALIVGVSLSLGIYKSLEISVSYKEALFYFSTPRFLADRLLLQALHAFVERVGCTLPKDLVLRLPGLFLHGLNIILIYHISHKMPLKKPYDPLFVALTFALLPGVQLGAILLGKVSLLLTLSFCALLGFYTWVFYPLVVVIALADGSTIVLLMGLCLYTLKQRYTLKMALLLGALGFNLYYFRSIKGMPEGFFIDTLVVMFVLYSPCLCLYYPYALYAQVVKNYKQDSLIGIVATTGFALPLLLSLRQELPPQFLSYGAVGMPILLQKVLSSIRLHLPVFRSHYYIRYSLVFGTLFLESAFLWGGYNPFVSTHYIAKELATALKAKGIDAIHVDSEQMALRLKFYGIQERPDLFLIKQKKQGEIKIRYKNKVVASYAITNHKP</sequence>
<feature type="transmembrane region" description="Helical" evidence="1">
    <location>
        <begin position="16"/>
        <end position="34"/>
    </location>
</feature>
<reference evidence="2 3" key="2">
    <citation type="submission" date="2019-07" db="EMBL/GenBank/DDBJ databases">
        <title>Helicobacter labacensis sp. nov., Helicobacter mehlei sp. nov. and Helicobacter vulpis sp. nov., isolated from gastric mucosa of red fox (Vulpis vulpis).</title>
        <authorList>
            <person name="Kusar D."/>
            <person name="Gruntar I."/>
            <person name="Pate M."/>
            <person name="Zajc U."/>
            <person name="Ocepek M."/>
        </authorList>
    </citation>
    <scope>NUCLEOTIDE SEQUENCE [LARGE SCALE GENOMIC DNA]</scope>
    <source>
        <strain evidence="2 3">L8b</strain>
    </source>
</reference>
<dbReference type="EMBL" id="VKGC01000004">
    <property type="protein sequence ID" value="TSA86052.1"/>
    <property type="molecule type" value="Genomic_DNA"/>
</dbReference>
<reference evidence="3" key="1">
    <citation type="submission" date="2019-07" db="EMBL/GenBank/DDBJ databases">
        <title>Helicobacter labacensis sp. nov., Helicobacter mehlei sp. nov. and Helicobacter vulpis sp. nov., isolated from gastric mucosa of red fox (Vulpis vulpis).</title>
        <authorList>
            <person name="Papic B."/>
        </authorList>
    </citation>
    <scope>NUCLEOTIDE SEQUENCE [LARGE SCALE GENOMIC DNA]</scope>
    <source>
        <strain evidence="3">L8b</strain>
    </source>
</reference>
<name>A0A553V0S5_9HELI</name>
<keyword evidence="1" id="KW-0812">Transmembrane</keyword>
<protein>
    <recommendedName>
        <fullName evidence="4">Integral membrane protein</fullName>
    </recommendedName>
</protein>
<dbReference type="AlphaFoldDB" id="A0A553V0S5"/>
<feature type="transmembrane region" description="Helical" evidence="1">
    <location>
        <begin position="152"/>
        <end position="177"/>
    </location>
</feature>
<evidence type="ECO:0000313" key="3">
    <source>
        <dbReference type="Proteomes" id="UP000319322"/>
    </source>
</evidence>
<feature type="transmembrane region" description="Helical" evidence="1">
    <location>
        <begin position="80"/>
        <end position="101"/>
    </location>
</feature>
<keyword evidence="1" id="KW-1133">Transmembrane helix</keyword>
<keyword evidence="3" id="KW-1185">Reference proteome</keyword>
<evidence type="ECO:0000256" key="1">
    <source>
        <dbReference type="SAM" id="Phobius"/>
    </source>
</evidence>
<comment type="caution">
    <text evidence="2">The sequence shown here is derived from an EMBL/GenBank/DDBJ whole genome shotgun (WGS) entry which is preliminary data.</text>
</comment>
<feature type="transmembrane region" description="Helical" evidence="1">
    <location>
        <begin position="305"/>
        <end position="326"/>
    </location>
</feature>
<keyword evidence="1" id="KW-0472">Membrane</keyword>
<organism evidence="2 3">
    <name type="scientific">Helicobacter mehlei</name>
    <dbReference type="NCBI Taxonomy" id="2316080"/>
    <lineage>
        <taxon>Bacteria</taxon>
        <taxon>Pseudomonadati</taxon>
        <taxon>Campylobacterota</taxon>
        <taxon>Epsilonproteobacteria</taxon>
        <taxon>Campylobacterales</taxon>
        <taxon>Helicobacteraceae</taxon>
        <taxon>Helicobacter</taxon>
    </lineage>
</organism>
<proteinExistence type="predicted"/>
<feature type="transmembrane region" description="Helical" evidence="1">
    <location>
        <begin position="214"/>
        <end position="237"/>
    </location>
</feature>
<reference evidence="2 3" key="3">
    <citation type="submission" date="2019-07" db="EMBL/GenBank/DDBJ databases">
        <authorList>
            <person name="Papic B."/>
        </authorList>
    </citation>
    <scope>NUCLEOTIDE SEQUENCE [LARGE SCALE GENOMIC DNA]</scope>
    <source>
        <strain evidence="2 3">L8b</strain>
    </source>
</reference>
<feature type="transmembrane region" description="Helical" evidence="1">
    <location>
        <begin position="184"/>
        <end position="202"/>
    </location>
</feature>
<gene>
    <name evidence="2" type="ORF">FNE76_02625</name>
</gene>
<dbReference type="Proteomes" id="UP000319322">
    <property type="component" value="Unassembled WGS sequence"/>
</dbReference>
<dbReference type="OrthoDB" id="5362731at2"/>
<evidence type="ECO:0008006" key="4">
    <source>
        <dbReference type="Google" id="ProtNLM"/>
    </source>
</evidence>
<evidence type="ECO:0000313" key="2">
    <source>
        <dbReference type="EMBL" id="TSA86052.1"/>
    </source>
</evidence>
<feature type="transmembrane region" description="Helical" evidence="1">
    <location>
        <begin position="113"/>
        <end position="132"/>
    </location>
</feature>
<accession>A0A553V0S5</accession>